<keyword evidence="6 8" id="KW-1133">Transmembrane helix</keyword>
<dbReference type="STRING" id="1798709.A2538_01410"/>
<comment type="subcellular location">
    <subcellularLocation>
        <location evidence="1">Cell inner membrane</location>
        <topology evidence="1">Multi-pass membrane protein</topology>
    </subcellularLocation>
</comment>
<dbReference type="InterPro" id="IPR003004">
    <property type="entry name" value="GspF/PilC"/>
</dbReference>
<evidence type="ECO:0000256" key="2">
    <source>
        <dbReference type="ARBA" id="ARBA00005745"/>
    </source>
</evidence>
<comment type="similarity">
    <text evidence="2">Belongs to the GSP F family.</text>
</comment>
<dbReference type="AlphaFoldDB" id="A0A1F6PDD6"/>
<gene>
    <name evidence="10" type="ORF">A2538_01410</name>
</gene>
<evidence type="ECO:0000256" key="3">
    <source>
        <dbReference type="ARBA" id="ARBA00022475"/>
    </source>
</evidence>
<evidence type="ECO:0000313" key="11">
    <source>
        <dbReference type="Proteomes" id="UP000178254"/>
    </source>
</evidence>
<evidence type="ECO:0000256" key="8">
    <source>
        <dbReference type="SAM" id="Phobius"/>
    </source>
</evidence>
<dbReference type="Pfam" id="PF00482">
    <property type="entry name" value="T2SSF"/>
    <property type="match status" value="2"/>
</dbReference>
<dbReference type="EMBL" id="MFRE01000011">
    <property type="protein sequence ID" value="OGH94176.1"/>
    <property type="molecule type" value="Genomic_DNA"/>
</dbReference>
<feature type="transmembrane region" description="Helical" evidence="8">
    <location>
        <begin position="135"/>
        <end position="157"/>
    </location>
</feature>
<name>A0A1F6PDD6_9BACT</name>
<keyword evidence="7 8" id="KW-0472">Membrane</keyword>
<dbReference type="Gene3D" id="1.20.81.30">
    <property type="entry name" value="Type II secretion system (T2SS), domain F"/>
    <property type="match status" value="2"/>
</dbReference>
<dbReference type="PANTHER" id="PTHR30012">
    <property type="entry name" value="GENERAL SECRETION PATHWAY PROTEIN"/>
    <property type="match status" value="1"/>
</dbReference>
<evidence type="ECO:0000313" key="10">
    <source>
        <dbReference type="EMBL" id="OGH94176.1"/>
    </source>
</evidence>
<dbReference type="PRINTS" id="PR00812">
    <property type="entry name" value="BCTERIALGSPF"/>
</dbReference>
<accession>A0A1F6PDD6</accession>
<feature type="transmembrane region" description="Helical" evidence="8">
    <location>
        <begin position="188"/>
        <end position="207"/>
    </location>
</feature>
<evidence type="ECO:0000256" key="5">
    <source>
        <dbReference type="ARBA" id="ARBA00022692"/>
    </source>
</evidence>
<feature type="transmembrane region" description="Helical" evidence="8">
    <location>
        <begin position="342"/>
        <end position="363"/>
    </location>
</feature>
<evidence type="ECO:0000256" key="7">
    <source>
        <dbReference type="ARBA" id="ARBA00023136"/>
    </source>
</evidence>
<dbReference type="PANTHER" id="PTHR30012:SF0">
    <property type="entry name" value="TYPE II SECRETION SYSTEM PROTEIN F-RELATED"/>
    <property type="match status" value="1"/>
</dbReference>
<evidence type="ECO:0000256" key="6">
    <source>
        <dbReference type="ARBA" id="ARBA00022989"/>
    </source>
</evidence>
<keyword evidence="3" id="KW-1003">Cell membrane</keyword>
<evidence type="ECO:0000256" key="1">
    <source>
        <dbReference type="ARBA" id="ARBA00004429"/>
    </source>
</evidence>
<proteinExistence type="inferred from homology"/>
<feature type="domain" description="Type II secretion system protein GspF" evidence="9">
    <location>
        <begin position="35"/>
        <end position="158"/>
    </location>
</feature>
<comment type="caution">
    <text evidence="10">The sequence shown here is derived from an EMBL/GenBank/DDBJ whole genome shotgun (WGS) entry which is preliminary data.</text>
</comment>
<protein>
    <recommendedName>
        <fullName evidence="9">Type II secretion system protein GspF domain-containing protein</fullName>
    </recommendedName>
</protein>
<dbReference type="InterPro" id="IPR018076">
    <property type="entry name" value="T2SS_GspF_dom"/>
</dbReference>
<reference evidence="10 11" key="1">
    <citation type="journal article" date="2016" name="Nat. Commun.">
        <title>Thousands of microbial genomes shed light on interconnected biogeochemical processes in an aquifer system.</title>
        <authorList>
            <person name="Anantharaman K."/>
            <person name="Brown C.T."/>
            <person name="Hug L.A."/>
            <person name="Sharon I."/>
            <person name="Castelle C.J."/>
            <person name="Probst A.J."/>
            <person name="Thomas B.C."/>
            <person name="Singh A."/>
            <person name="Wilkins M.J."/>
            <person name="Karaoz U."/>
            <person name="Brodie E.L."/>
            <person name="Williams K.H."/>
            <person name="Hubbard S.S."/>
            <person name="Banfield J.F."/>
        </authorList>
    </citation>
    <scope>NUCLEOTIDE SEQUENCE [LARGE SCALE GENOMIC DNA]</scope>
</reference>
<feature type="domain" description="Type II secretion system protein GspF" evidence="9">
    <location>
        <begin position="238"/>
        <end position="361"/>
    </location>
</feature>
<dbReference type="Proteomes" id="UP000178254">
    <property type="component" value="Unassembled WGS sequence"/>
</dbReference>
<keyword evidence="5 8" id="KW-0812">Transmembrane</keyword>
<keyword evidence="4" id="KW-0997">Cell inner membrane</keyword>
<organism evidence="10 11">
    <name type="scientific">Candidatus Magasanikbacteria bacterium RIFOXYD2_FULL_41_14</name>
    <dbReference type="NCBI Taxonomy" id="1798709"/>
    <lineage>
        <taxon>Bacteria</taxon>
        <taxon>Candidatus Magasanikiibacteriota</taxon>
    </lineage>
</organism>
<evidence type="ECO:0000256" key="4">
    <source>
        <dbReference type="ARBA" id="ARBA00022519"/>
    </source>
</evidence>
<dbReference type="FunFam" id="1.20.81.30:FF:000001">
    <property type="entry name" value="Type II secretion system protein F"/>
    <property type="match status" value="2"/>
</dbReference>
<dbReference type="GO" id="GO:0015628">
    <property type="term" value="P:protein secretion by the type II secretion system"/>
    <property type="evidence" value="ECO:0007669"/>
    <property type="project" value="TreeGrafter"/>
</dbReference>
<evidence type="ECO:0000259" key="9">
    <source>
        <dbReference type="Pfam" id="PF00482"/>
    </source>
</evidence>
<dbReference type="InterPro" id="IPR042094">
    <property type="entry name" value="T2SS_GspF_sf"/>
</dbReference>
<dbReference type="GO" id="GO:0005886">
    <property type="term" value="C:plasma membrane"/>
    <property type="evidence" value="ECO:0007669"/>
    <property type="project" value="UniProtKB-SubCell"/>
</dbReference>
<sequence>MIKKTTNKTPEFMSKIMVFFKKTTFHVPFTQKMMFAYHLQTMTEAGLPIVNALKVLSEELESKNMRTAVKGIKEEVEKGKQLSEALALYPKIFPPVYISMIAAGESAGKMEEALRQISTQMKKTHELLSRVRGAMIYPAIILLAIVGIGLEMVIFVLPKIIIMFNDFDAELPLATRVLVATVNFTQNYGIYASVGLVGLITLGIYLMHRPNIKKIIHITNLRLPIFGEIIKKINLARFSITLSSLLQSTVPIIEAVKITASVQSNVTYHDNLLIAAEELKKGDPLSETLGRHKLTFPPMVTEMIMVGEQSGKIEKMLTEIADYYGDEVDSTMKNFSSIIEPVIILILGVMVAGVAVAVIMPMYSLAQQF</sequence>